<evidence type="ECO:0000313" key="3">
    <source>
        <dbReference type="Proteomes" id="UP000215694"/>
    </source>
</evidence>
<dbReference type="EMBL" id="NOJY02000013">
    <property type="protein sequence ID" value="RDY27473.1"/>
    <property type="molecule type" value="Genomic_DNA"/>
</dbReference>
<comment type="caution">
    <text evidence="2">The sequence shown here is derived from an EMBL/GenBank/DDBJ whole genome shotgun (WGS) entry which is preliminary data.</text>
</comment>
<dbReference type="Pfam" id="PF13416">
    <property type="entry name" value="SBP_bac_8"/>
    <property type="match status" value="1"/>
</dbReference>
<keyword evidence="3" id="KW-1185">Reference proteome</keyword>
<gene>
    <name evidence="2" type="ORF">CHL78_009680</name>
</gene>
<dbReference type="CDD" id="cd14748">
    <property type="entry name" value="PBP2_UgpB"/>
    <property type="match status" value="1"/>
</dbReference>
<dbReference type="PANTHER" id="PTHR43649">
    <property type="entry name" value="ARABINOSE-BINDING PROTEIN-RELATED"/>
    <property type="match status" value="1"/>
</dbReference>
<reference evidence="2 3" key="1">
    <citation type="journal article" date="2017" name="Genome Announc.">
        <title>Draft Genome Sequence of Romboutsia weinsteinii sp. nov. Strain CCRI-19649(T) Isolated from Surface Water.</title>
        <authorList>
            <person name="Maheux A.F."/>
            <person name="Boudreau D.K."/>
            <person name="Berube E."/>
            <person name="Boissinot M."/>
            <person name="Cantin P."/>
            <person name="Raymond F."/>
            <person name="Corbeil J."/>
            <person name="Omar R.F."/>
            <person name="Bergeron M.G."/>
        </authorList>
    </citation>
    <scope>NUCLEOTIDE SEQUENCE [LARGE SCALE GENOMIC DNA]</scope>
    <source>
        <strain evidence="2 3">CCRI-19649</strain>
    </source>
</reference>
<dbReference type="Proteomes" id="UP000215694">
    <property type="component" value="Unassembled WGS sequence"/>
</dbReference>
<dbReference type="OrthoDB" id="9795467at2"/>
<dbReference type="RefSeq" id="WP_094365925.1">
    <property type="nucleotide sequence ID" value="NZ_NOJY02000013.1"/>
</dbReference>
<dbReference type="AlphaFoldDB" id="A0A371J432"/>
<accession>A0A371J432</accession>
<dbReference type="InterPro" id="IPR050490">
    <property type="entry name" value="Bact_solute-bd_prot1"/>
</dbReference>
<evidence type="ECO:0000256" key="1">
    <source>
        <dbReference type="SAM" id="SignalP"/>
    </source>
</evidence>
<name>A0A371J432_9FIRM</name>
<dbReference type="InterPro" id="IPR006059">
    <property type="entry name" value="SBP"/>
</dbReference>
<proteinExistence type="predicted"/>
<sequence>MKLKKIISTTLALGLLVSSLTGCASTNNAEEKSSDGKVVVEFWNALTGENEKIMKSYVDKFNSQSDTVEVKMISQGDYWENGTKLQAGLAAGNQPDITMLEVTQVAQFSSVGALADMKNIISDEKQSDFLEGLMREAEYDGKTVGVPLNRSTPLMYVNAEMCEKAGLDPTGPKNWEELKMYAQKLTNKDDGVVGLAVPIDIWFFEALLYQQGSTVLDDNNKVDFNNEKGVNALTLWQDMMKEGTMQLPPGEGYDAWDAAKDAFVNGKAAMTFQSTASLAGLLEQTEGKFTIATGFLPEESQYAVPTGGANVVVMEKSTEDEKKAAGEFIEFMTDKENTVNFSIDTGYIPTTKSSLESEEIKSLYKEKPQYEVAVKQLEYSAKRPGVVGYVEATEKLMDEIKKALMDLNLDPTATIKSATDIMQGIIDKNNK</sequence>
<feature type="chain" id="PRO_5038807944" evidence="1">
    <location>
        <begin position="25"/>
        <end position="431"/>
    </location>
</feature>
<dbReference type="Gene3D" id="3.40.190.10">
    <property type="entry name" value="Periplasmic binding protein-like II"/>
    <property type="match status" value="2"/>
</dbReference>
<feature type="signal peptide" evidence="1">
    <location>
        <begin position="1"/>
        <end position="24"/>
    </location>
</feature>
<protein>
    <submittedName>
        <fullName evidence="2">ABC transporter substrate-binding protein</fullName>
    </submittedName>
</protein>
<organism evidence="2 3">
    <name type="scientific">Romboutsia weinsteinii</name>
    <dbReference type="NCBI Taxonomy" id="2020949"/>
    <lineage>
        <taxon>Bacteria</taxon>
        <taxon>Bacillati</taxon>
        <taxon>Bacillota</taxon>
        <taxon>Clostridia</taxon>
        <taxon>Peptostreptococcales</taxon>
        <taxon>Peptostreptococcaceae</taxon>
        <taxon>Romboutsia</taxon>
    </lineage>
</organism>
<dbReference type="PANTHER" id="PTHR43649:SF12">
    <property type="entry name" value="DIACETYLCHITOBIOSE BINDING PROTEIN DASA"/>
    <property type="match status" value="1"/>
</dbReference>
<keyword evidence="1" id="KW-0732">Signal</keyword>
<dbReference type="PROSITE" id="PS51257">
    <property type="entry name" value="PROKAR_LIPOPROTEIN"/>
    <property type="match status" value="1"/>
</dbReference>
<dbReference type="SUPFAM" id="SSF53850">
    <property type="entry name" value="Periplasmic binding protein-like II"/>
    <property type="match status" value="1"/>
</dbReference>
<evidence type="ECO:0000313" key="2">
    <source>
        <dbReference type="EMBL" id="RDY27473.1"/>
    </source>
</evidence>